<dbReference type="CDD" id="cd04301">
    <property type="entry name" value="NAT_SF"/>
    <property type="match status" value="1"/>
</dbReference>
<dbReference type="Gene3D" id="3.40.630.30">
    <property type="match status" value="1"/>
</dbReference>
<accession>A0A841PT98</accession>
<reference evidence="2 3" key="1">
    <citation type="submission" date="2020-08" db="EMBL/GenBank/DDBJ databases">
        <title>Genomic Encyclopedia of Type Strains, Phase IV (KMG-IV): sequencing the most valuable type-strain genomes for metagenomic binning, comparative biology and taxonomic classification.</title>
        <authorList>
            <person name="Goeker M."/>
        </authorList>
    </citation>
    <scope>NUCLEOTIDE SEQUENCE [LARGE SCALE GENOMIC DNA]</scope>
    <source>
        <strain evidence="2 3">DSM 19612</strain>
    </source>
</reference>
<evidence type="ECO:0000313" key="2">
    <source>
        <dbReference type="EMBL" id="MBB6452049.1"/>
    </source>
</evidence>
<dbReference type="GO" id="GO:0016747">
    <property type="term" value="F:acyltransferase activity, transferring groups other than amino-acyl groups"/>
    <property type="evidence" value="ECO:0007669"/>
    <property type="project" value="InterPro"/>
</dbReference>
<dbReference type="InterPro" id="IPR013653">
    <property type="entry name" value="GCN5-like_dom"/>
</dbReference>
<gene>
    <name evidence="2" type="ORF">HNQ94_000470</name>
</gene>
<keyword evidence="3" id="KW-1185">Reference proteome</keyword>
<dbReference type="Pfam" id="PF08445">
    <property type="entry name" value="FR47"/>
    <property type="match status" value="1"/>
</dbReference>
<dbReference type="RefSeq" id="WP_174494400.1">
    <property type="nucleotide sequence ID" value="NZ_CADDWK010000001.1"/>
</dbReference>
<dbReference type="AlphaFoldDB" id="A0A841PT98"/>
<name>A0A841PT98_9BACI</name>
<comment type="caution">
    <text evidence="2">The sequence shown here is derived from an EMBL/GenBank/DDBJ whole genome shotgun (WGS) entry which is preliminary data.</text>
</comment>
<keyword evidence="2" id="KW-0808">Transferase</keyword>
<dbReference type="EMBL" id="JACHGH010000001">
    <property type="protein sequence ID" value="MBB6452049.1"/>
    <property type="molecule type" value="Genomic_DNA"/>
</dbReference>
<organism evidence="2 3">
    <name type="scientific">Salirhabdus euzebyi</name>
    <dbReference type="NCBI Taxonomy" id="394506"/>
    <lineage>
        <taxon>Bacteria</taxon>
        <taxon>Bacillati</taxon>
        <taxon>Bacillota</taxon>
        <taxon>Bacilli</taxon>
        <taxon>Bacillales</taxon>
        <taxon>Bacillaceae</taxon>
        <taxon>Salirhabdus</taxon>
    </lineage>
</organism>
<evidence type="ECO:0000259" key="1">
    <source>
        <dbReference type="PROSITE" id="PS51186"/>
    </source>
</evidence>
<feature type="domain" description="N-acetyltransferase" evidence="1">
    <location>
        <begin position="32"/>
        <end position="168"/>
    </location>
</feature>
<dbReference type="SUPFAM" id="SSF55729">
    <property type="entry name" value="Acyl-CoA N-acyltransferases (Nat)"/>
    <property type="match status" value="1"/>
</dbReference>
<dbReference type="InterPro" id="IPR016181">
    <property type="entry name" value="Acyl_CoA_acyltransferase"/>
</dbReference>
<proteinExistence type="predicted"/>
<dbReference type="Proteomes" id="UP000581688">
    <property type="component" value="Unassembled WGS sequence"/>
</dbReference>
<evidence type="ECO:0000313" key="3">
    <source>
        <dbReference type="Proteomes" id="UP000581688"/>
    </source>
</evidence>
<dbReference type="InterPro" id="IPR000182">
    <property type="entry name" value="GNAT_dom"/>
</dbReference>
<dbReference type="PROSITE" id="PS51186">
    <property type="entry name" value="GNAT"/>
    <property type="match status" value="1"/>
</dbReference>
<protein>
    <submittedName>
        <fullName evidence="2">GNAT superfamily N-acetyltransferase</fullName>
    </submittedName>
</protein>
<sequence>MQAKRIKMKLLLDHQVIKKDILSTNLTSVNTSMLGNLMYSAYKDTIDYEGETVEQFIKEIQATLNGKYGKLLSDCSYMIELKNLPVATTIISLFKGAPFVTYNVTHPEHHNKGFSTFLIKKSINSLVEQGYKELFLMVTEGNASAQHMYRKIGFIEQQGEWDELIKRI</sequence>